<evidence type="ECO:0000313" key="1">
    <source>
        <dbReference type="EMBL" id="PFH47775.1"/>
    </source>
</evidence>
<dbReference type="AlphaFoldDB" id="A0A2A9N9U5"/>
<sequence length="60" mass="7024">MEDSPIQQLFHEIFVDIFQKLVETEGPNEQPIPFILSQVCSSWRQITLATPNLWAQIWIP</sequence>
<keyword evidence="2" id="KW-1185">Reference proteome</keyword>
<reference evidence="1 2" key="1">
    <citation type="submission" date="2014-02" db="EMBL/GenBank/DDBJ databases">
        <title>Transposable element dynamics among asymbiotic and ectomycorrhizal Amanita fungi.</title>
        <authorList>
            <consortium name="DOE Joint Genome Institute"/>
            <person name="Hess J."/>
            <person name="Skrede I."/>
            <person name="Wolfe B."/>
            <person name="LaButti K."/>
            <person name="Ohm R.A."/>
            <person name="Grigoriev I.V."/>
            <person name="Pringle A."/>
        </authorList>
    </citation>
    <scope>NUCLEOTIDE SEQUENCE [LARGE SCALE GENOMIC DNA]</scope>
    <source>
        <strain evidence="1 2">SKay4041</strain>
    </source>
</reference>
<name>A0A2A9N9U5_9AGAR</name>
<gene>
    <name evidence="1" type="ORF">AMATHDRAFT_151301</name>
</gene>
<dbReference type="EMBL" id="KZ302092">
    <property type="protein sequence ID" value="PFH47775.1"/>
    <property type="molecule type" value="Genomic_DNA"/>
</dbReference>
<evidence type="ECO:0000313" key="2">
    <source>
        <dbReference type="Proteomes" id="UP000242287"/>
    </source>
</evidence>
<accession>A0A2A9N9U5</accession>
<protein>
    <submittedName>
        <fullName evidence="1">Uncharacterized protein</fullName>
    </submittedName>
</protein>
<organism evidence="1 2">
    <name type="scientific">Amanita thiersii Skay4041</name>
    <dbReference type="NCBI Taxonomy" id="703135"/>
    <lineage>
        <taxon>Eukaryota</taxon>
        <taxon>Fungi</taxon>
        <taxon>Dikarya</taxon>
        <taxon>Basidiomycota</taxon>
        <taxon>Agaricomycotina</taxon>
        <taxon>Agaricomycetes</taxon>
        <taxon>Agaricomycetidae</taxon>
        <taxon>Agaricales</taxon>
        <taxon>Pluteineae</taxon>
        <taxon>Amanitaceae</taxon>
        <taxon>Amanita</taxon>
    </lineage>
</organism>
<dbReference type="Proteomes" id="UP000242287">
    <property type="component" value="Unassembled WGS sequence"/>
</dbReference>
<dbReference type="Gene3D" id="1.20.1280.50">
    <property type="match status" value="1"/>
</dbReference>
<feature type="non-terminal residue" evidence="1">
    <location>
        <position position="60"/>
    </location>
</feature>
<proteinExistence type="predicted"/>